<evidence type="ECO:0000256" key="2">
    <source>
        <dbReference type="ARBA" id="ARBA00023125"/>
    </source>
</evidence>
<dbReference type="Gene3D" id="2.60.120.10">
    <property type="entry name" value="Jelly Rolls"/>
    <property type="match status" value="1"/>
</dbReference>
<sequence>MYQETSLKTDRMIYANTRSDEADMDYRMHCHNSYEIYYIITGNVEYLLEGRDCRPRPGTLIIIAPDCFHGLKVLDGQVYHRIRLHFTKEVLDERERLLLEPFRGGWRRFDEQFGLEWYFRAVEQCREYGKELQDIAIRASITALLSRIFAISEKEPARQNQARNQAQDIIRYINDHLVEPLTLEGLARDFFVSKNHLTAIFKRATGTTVASYILYKRMAAARKELSQGTPAAEAAARAGFGDYSSFFRAYKKMFGYPPSDKRALKLPDMDQSGAF</sequence>
<gene>
    <name evidence="5" type="ORF">SAMN05216313_10766</name>
</gene>
<feature type="domain" description="HTH araC/xylS-type" evidence="4">
    <location>
        <begin position="167"/>
        <end position="264"/>
    </location>
</feature>
<dbReference type="PANTHER" id="PTHR46796">
    <property type="entry name" value="HTH-TYPE TRANSCRIPTIONAL ACTIVATOR RHAS-RELATED"/>
    <property type="match status" value="1"/>
</dbReference>
<protein>
    <submittedName>
        <fullName evidence="5">AraC-type DNA-binding protein</fullName>
    </submittedName>
</protein>
<dbReference type="PROSITE" id="PS01124">
    <property type="entry name" value="HTH_ARAC_FAMILY_2"/>
    <property type="match status" value="1"/>
</dbReference>
<dbReference type="Proteomes" id="UP000198508">
    <property type="component" value="Unassembled WGS sequence"/>
</dbReference>
<dbReference type="Pfam" id="PF12833">
    <property type="entry name" value="HTH_18"/>
    <property type="match status" value="1"/>
</dbReference>
<evidence type="ECO:0000313" key="6">
    <source>
        <dbReference type="Proteomes" id="UP000198508"/>
    </source>
</evidence>
<accession>A0A1I0EVI2</accession>
<dbReference type="STRING" id="460384.SAMN05216313_10766"/>
<dbReference type="RefSeq" id="WP_092362493.1">
    <property type="nucleotide sequence ID" value="NZ_FOIM01000007.1"/>
</dbReference>
<dbReference type="InterPro" id="IPR009057">
    <property type="entry name" value="Homeodomain-like_sf"/>
</dbReference>
<dbReference type="InterPro" id="IPR050204">
    <property type="entry name" value="AraC_XylS_family_regulators"/>
</dbReference>
<dbReference type="InterPro" id="IPR037923">
    <property type="entry name" value="HTH-like"/>
</dbReference>
<keyword evidence="1" id="KW-0805">Transcription regulation</keyword>
<keyword evidence="2 5" id="KW-0238">DNA-binding</keyword>
<dbReference type="SMART" id="SM00342">
    <property type="entry name" value="HTH_ARAC"/>
    <property type="match status" value="1"/>
</dbReference>
<proteinExistence type="predicted"/>
<evidence type="ECO:0000313" key="5">
    <source>
        <dbReference type="EMBL" id="SET49468.1"/>
    </source>
</evidence>
<dbReference type="AlphaFoldDB" id="A0A1I0EVI2"/>
<dbReference type="SUPFAM" id="SSF51215">
    <property type="entry name" value="Regulatory protein AraC"/>
    <property type="match status" value="1"/>
</dbReference>
<dbReference type="SUPFAM" id="SSF46689">
    <property type="entry name" value="Homeodomain-like"/>
    <property type="match status" value="2"/>
</dbReference>
<evidence type="ECO:0000259" key="4">
    <source>
        <dbReference type="PROSITE" id="PS01124"/>
    </source>
</evidence>
<organism evidence="5 6">
    <name type="scientific">Enterocloster lavalensis</name>
    <dbReference type="NCBI Taxonomy" id="460384"/>
    <lineage>
        <taxon>Bacteria</taxon>
        <taxon>Bacillati</taxon>
        <taxon>Bacillota</taxon>
        <taxon>Clostridia</taxon>
        <taxon>Lachnospirales</taxon>
        <taxon>Lachnospiraceae</taxon>
        <taxon>Enterocloster</taxon>
    </lineage>
</organism>
<evidence type="ECO:0000256" key="1">
    <source>
        <dbReference type="ARBA" id="ARBA00023015"/>
    </source>
</evidence>
<name>A0A1I0EVI2_9FIRM</name>
<dbReference type="GeneID" id="93280496"/>
<dbReference type="GO" id="GO:0043565">
    <property type="term" value="F:sequence-specific DNA binding"/>
    <property type="evidence" value="ECO:0007669"/>
    <property type="project" value="InterPro"/>
</dbReference>
<reference evidence="6" key="1">
    <citation type="submission" date="2016-10" db="EMBL/GenBank/DDBJ databases">
        <authorList>
            <person name="Varghese N."/>
            <person name="Submissions S."/>
        </authorList>
    </citation>
    <scope>NUCLEOTIDE SEQUENCE [LARGE SCALE GENOMIC DNA]</scope>
    <source>
        <strain evidence="6">NLAE-zl-G277</strain>
    </source>
</reference>
<dbReference type="Gene3D" id="1.10.10.60">
    <property type="entry name" value="Homeodomain-like"/>
    <property type="match status" value="2"/>
</dbReference>
<dbReference type="InterPro" id="IPR014710">
    <property type="entry name" value="RmlC-like_jellyroll"/>
</dbReference>
<keyword evidence="6" id="KW-1185">Reference proteome</keyword>
<keyword evidence="3" id="KW-0804">Transcription</keyword>
<dbReference type="Pfam" id="PF02311">
    <property type="entry name" value="AraC_binding"/>
    <property type="match status" value="1"/>
</dbReference>
<dbReference type="InterPro" id="IPR003313">
    <property type="entry name" value="AraC-bd"/>
</dbReference>
<evidence type="ECO:0000256" key="3">
    <source>
        <dbReference type="ARBA" id="ARBA00023163"/>
    </source>
</evidence>
<dbReference type="EMBL" id="FOIM01000007">
    <property type="protein sequence ID" value="SET49468.1"/>
    <property type="molecule type" value="Genomic_DNA"/>
</dbReference>
<dbReference type="InterPro" id="IPR018060">
    <property type="entry name" value="HTH_AraC"/>
</dbReference>
<dbReference type="GO" id="GO:0003700">
    <property type="term" value="F:DNA-binding transcription factor activity"/>
    <property type="evidence" value="ECO:0007669"/>
    <property type="project" value="InterPro"/>
</dbReference>